<evidence type="ECO:0000313" key="2">
    <source>
        <dbReference type="Proteomes" id="UP000028523"/>
    </source>
</evidence>
<organism evidence="1 2">
    <name type="scientific">Malacoplasma iowae DK-CPA</name>
    <dbReference type="NCBI Taxonomy" id="1394179"/>
    <lineage>
        <taxon>Bacteria</taxon>
        <taxon>Bacillati</taxon>
        <taxon>Mycoplasmatota</taxon>
        <taxon>Mycoplasmoidales</taxon>
        <taxon>Mycoplasmoidaceae</taxon>
        <taxon>Malacoplasma</taxon>
    </lineage>
</organism>
<proteinExistence type="predicted"/>
<dbReference type="RefSeq" id="WP_004025312.1">
    <property type="nucleotide sequence ID" value="NZ_AWQU01000075.1"/>
</dbReference>
<keyword evidence="2" id="KW-1185">Reference proteome</keyword>
<protein>
    <submittedName>
        <fullName evidence="1">AAA domain protein</fullName>
    </submittedName>
</protein>
<comment type="caution">
    <text evidence="1">The sequence shown here is derived from an EMBL/GenBank/DDBJ whole genome shotgun (WGS) entry which is preliminary data.</text>
</comment>
<sequence length="387" mass="45773">MLFKIKFRNFACFKDWQEIDLLNRNVIDEIDVLPSCSNVFIGSKSVGKSSVIKLINTTIDYINNFIKYETEFKLDTTLKSMRNFYNPFVLFSEENDEDYNDTEVILYFNVNQTSFKYELIFNGYFPQLEKISYSCSDGFDDMEWIEIYSKNNLEFSLNLPNSDSSNTCIFDINLNLEELELDKQPNTNYLNLKNSILLKICNFSKNMLTISISDFFKNITFFKDNYLHNKSFKKYSISKDFIEINRTRYLNVFKDLNINIKDFKVTDESLNEFNLLLSIKDENGIFHFINSVNESDNVRRLFYLLTAIFKALDKKTILFIDDLNNYLSLEQTNYILKMFSDKEKNIHNSQLITTVSSYSTYDFDDIYCDNKFEIDKSSDFSSTIFKL</sequence>
<dbReference type="Proteomes" id="UP000028523">
    <property type="component" value="Unassembled WGS sequence"/>
</dbReference>
<evidence type="ECO:0000313" key="1">
    <source>
        <dbReference type="EMBL" id="KFB07612.1"/>
    </source>
</evidence>
<reference evidence="1 2" key="1">
    <citation type="journal article" date="2014" name="PLoS ONE">
        <title>Reduction of Hydrogen Peroxide Accumulation and Toxicity by a Catalase from Mycoplasma iowae.</title>
        <authorList>
            <person name="Pritchard R.E."/>
            <person name="Prassinos A.J."/>
            <person name="Osborne J.D."/>
            <person name="Raviv Z."/>
            <person name="Balish M.F."/>
        </authorList>
    </citation>
    <scope>NUCLEOTIDE SEQUENCE [LARGE SCALE GENOMIC DNA]</scope>
    <source>
        <strain evidence="1 2">DK-CPA</strain>
    </source>
</reference>
<dbReference type="AlphaFoldDB" id="A0A084U3S6"/>
<dbReference type="GeneID" id="96866815"/>
<accession>A0A084U3S6</accession>
<dbReference type="EMBL" id="AWQU01000075">
    <property type="protein sequence ID" value="KFB07612.1"/>
    <property type="molecule type" value="Genomic_DNA"/>
</dbReference>
<name>A0A084U3S6_MALIO</name>
<gene>
    <name evidence="1" type="ORF">P271_459</name>
</gene>